<accession>A0A077AY94</accession>
<dbReference type="EMBL" id="CP008941">
    <property type="protein sequence ID" value="AIK96613.1"/>
    <property type="molecule type" value="Genomic_DNA"/>
</dbReference>
<feature type="transmembrane region" description="Helical" evidence="1">
    <location>
        <begin position="136"/>
        <end position="168"/>
    </location>
</feature>
<dbReference type="HOGENOM" id="CLU_084465_1_0_5"/>
<dbReference type="STRING" id="91604.ID47_07595"/>
<keyword evidence="1" id="KW-1133">Transmembrane helix</keyword>
<feature type="transmembrane region" description="Helical" evidence="1">
    <location>
        <begin position="111"/>
        <end position="130"/>
    </location>
</feature>
<dbReference type="eggNOG" id="COG4587">
    <property type="taxonomic scope" value="Bacteria"/>
</dbReference>
<feature type="transmembrane region" description="Helical" evidence="1">
    <location>
        <begin position="21"/>
        <end position="40"/>
    </location>
</feature>
<proteinExistence type="predicted"/>
<keyword evidence="1" id="KW-0812">Transmembrane</keyword>
<dbReference type="KEGG" id="paca:ID47_07595"/>
<keyword evidence="3" id="KW-1185">Reference proteome</keyword>
<evidence type="ECO:0000256" key="1">
    <source>
        <dbReference type="SAM" id="Phobius"/>
    </source>
</evidence>
<name>A0A077AY94_9PROT</name>
<sequence>MLSKYTSCMTISGKIFLAYKFQILGRLFFYTLAIYIFSQLWQSTGEIKSSILKVNVSDMIWYIAITEWGVLSEPYIYSRIQHDVKSGDITYHLLRPISYIHMILWEGLGTYLFNLFVFAVFGTIITGFISQSTSQLTGFIFVLFFLAIMSGALSLIIQTIIGLCAFWVGDVASFFMFYRMLMYILGGLLLPLNIYPIWLKSVAYLTPFPWMIYDRSKIIYTQNWSDCFTSFIGLLIWIGCFYPILTIIFKKFIKRIEIYGG</sequence>
<feature type="transmembrane region" description="Helical" evidence="1">
    <location>
        <begin position="180"/>
        <end position="198"/>
    </location>
</feature>
<feature type="transmembrane region" description="Helical" evidence="1">
    <location>
        <begin position="228"/>
        <end position="249"/>
    </location>
</feature>
<evidence type="ECO:0008006" key="4">
    <source>
        <dbReference type="Google" id="ProtNLM"/>
    </source>
</evidence>
<keyword evidence="1" id="KW-0472">Membrane</keyword>
<gene>
    <name evidence="2" type="ORF">ID47_07595</name>
</gene>
<evidence type="ECO:0000313" key="2">
    <source>
        <dbReference type="EMBL" id="AIK96613.1"/>
    </source>
</evidence>
<evidence type="ECO:0000313" key="3">
    <source>
        <dbReference type="Proteomes" id="UP000028926"/>
    </source>
</evidence>
<dbReference type="Proteomes" id="UP000028926">
    <property type="component" value="Chromosome"/>
</dbReference>
<dbReference type="PANTHER" id="PTHR36832:SF1">
    <property type="entry name" value="SLR1174 PROTEIN"/>
    <property type="match status" value="1"/>
</dbReference>
<reference evidence="2 3" key="1">
    <citation type="submission" date="2014-07" db="EMBL/GenBank/DDBJ databases">
        <title>Comparative genomic insights into amoeba endosymbionts belonging to the families of Holosporaceae and Candidatus Midichloriaceae within Rickettsiales.</title>
        <authorList>
            <person name="Wang Z."/>
            <person name="Wu M."/>
        </authorList>
    </citation>
    <scope>NUCLEOTIDE SEQUENCE [LARGE SCALE GENOMIC DNA]</scope>
    <source>
        <strain evidence="2">PRA3</strain>
    </source>
</reference>
<organism evidence="2 3">
    <name type="scientific">Candidatus Odyssella acanthamoebae</name>
    <dbReference type="NCBI Taxonomy" id="91604"/>
    <lineage>
        <taxon>Bacteria</taxon>
        <taxon>Pseudomonadati</taxon>
        <taxon>Pseudomonadota</taxon>
        <taxon>Alphaproteobacteria</taxon>
        <taxon>Holosporales</taxon>
        <taxon>Candidatus Paracaedibacteraceae</taxon>
        <taxon>Candidatus Odyssella</taxon>
    </lineage>
</organism>
<dbReference type="PANTHER" id="PTHR36832">
    <property type="entry name" value="SLR1174 PROTEIN-RELATED"/>
    <property type="match status" value="1"/>
</dbReference>
<protein>
    <recommendedName>
        <fullName evidence="4">ABC-2 type transporter domain-containing protein</fullName>
    </recommendedName>
</protein>
<dbReference type="AlphaFoldDB" id="A0A077AY94"/>